<name>A0ABN1T1F1_9ACTN</name>
<comment type="caution">
    <text evidence="2">The sequence shown here is derived from an EMBL/GenBank/DDBJ whole genome shotgun (WGS) entry which is preliminary data.</text>
</comment>
<evidence type="ECO:0000313" key="3">
    <source>
        <dbReference type="Proteomes" id="UP001501072"/>
    </source>
</evidence>
<sequence>MDAYVGRPTGRPVTAREAGAHPAAHVDGAGEGAPAVVARGGTPVAATVPVAGFEALEEAAGLMPAREAEAVPAGEGPTATTAEPLAALFTEQDGEKV</sequence>
<keyword evidence="3" id="KW-1185">Reference proteome</keyword>
<reference evidence="2 3" key="1">
    <citation type="journal article" date="2019" name="Int. J. Syst. Evol. Microbiol.">
        <title>The Global Catalogue of Microorganisms (GCM) 10K type strain sequencing project: providing services to taxonomists for standard genome sequencing and annotation.</title>
        <authorList>
            <consortium name="The Broad Institute Genomics Platform"/>
            <consortium name="The Broad Institute Genome Sequencing Center for Infectious Disease"/>
            <person name="Wu L."/>
            <person name="Ma J."/>
        </authorList>
    </citation>
    <scope>NUCLEOTIDE SEQUENCE [LARGE SCALE GENOMIC DNA]</scope>
    <source>
        <strain evidence="2 3">JCM 11269</strain>
    </source>
</reference>
<protein>
    <recommendedName>
        <fullName evidence="4">Prevent-host-death family protein</fullName>
    </recommendedName>
</protein>
<feature type="region of interest" description="Disordered" evidence="1">
    <location>
        <begin position="1"/>
        <end position="28"/>
    </location>
</feature>
<dbReference type="EMBL" id="BAAAHU010000033">
    <property type="protein sequence ID" value="GAA1011652.1"/>
    <property type="molecule type" value="Genomic_DNA"/>
</dbReference>
<proteinExistence type="predicted"/>
<accession>A0ABN1T1F1</accession>
<evidence type="ECO:0000256" key="1">
    <source>
        <dbReference type="SAM" id="MobiDB-lite"/>
    </source>
</evidence>
<evidence type="ECO:0008006" key="4">
    <source>
        <dbReference type="Google" id="ProtNLM"/>
    </source>
</evidence>
<evidence type="ECO:0000313" key="2">
    <source>
        <dbReference type="EMBL" id="GAA1011652.1"/>
    </source>
</evidence>
<organism evidence="2 3">
    <name type="scientific">Streptomyces thermogriseus</name>
    <dbReference type="NCBI Taxonomy" id="75292"/>
    <lineage>
        <taxon>Bacteria</taxon>
        <taxon>Bacillati</taxon>
        <taxon>Actinomycetota</taxon>
        <taxon>Actinomycetes</taxon>
        <taxon>Kitasatosporales</taxon>
        <taxon>Streptomycetaceae</taxon>
        <taxon>Streptomyces</taxon>
    </lineage>
</organism>
<gene>
    <name evidence="2" type="ORF">GCM10009564_33120</name>
</gene>
<dbReference type="Proteomes" id="UP001501072">
    <property type="component" value="Unassembled WGS sequence"/>
</dbReference>